<dbReference type="PANTHER" id="PTHR47338">
    <property type="entry name" value="ZN(II)2CYS6 TRANSCRIPTION FACTOR (EUROFUNG)-RELATED"/>
    <property type="match status" value="1"/>
</dbReference>
<keyword evidence="9" id="KW-1185">Reference proteome</keyword>
<feature type="compositionally biased region" description="Polar residues" evidence="6">
    <location>
        <begin position="706"/>
        <end position="716"/>
    </location>
</feature>
<dbReference type="SMART" id="SM00066">
    <property type="entry name" value="GAL4"/>
    <property type="match status" value="1"/>
</dbReference>
<dbReference type="Proteomes" id="UP000240760">
    <property type="component" value="Unassembled WGS sequence"/>
</dbReference>
<dbReference type="PROSITE" id="PS00463">
    <property type="entry name" value="ZN2_CY6_FUNGAL_1"/>
    <property type="match status" value="1"/>
</dbReference>
<evidence type="ECO:0000313" key="9">
    <source>
        <dbReference type="Proteomes" id="UP000240760"/>
    </source>
</evidence>
<evidence type="ECO:0000256" key="6">
    <source>
        <dbReference type="SAM" id="MobiDB-lite"/>
    </source>
</evidence>
<feature type="compositionally biased region" description="Basic and acidic residues" evidence="6">
    <location>
        <begin position="779"/>
        <end position="789"/>
    </location>
</feature>
<name>A0A2T4CBC7_TRILO</name>
<gene>
    <name evidence="8" type="ORF">M440DRAFT_1352736</name>
</gene>
<dbReference type="InterPro" id="IPR036864">
    <property type="entry name" value="Zn2-C6_fun-type_DNA-bd_sf"/>
</dbReference>
<dbReference type="STRING" id="983965.A0A2T4CBC7"/>
<dbReference type="GO" id="GO:0008270">
    <property type="term" value="F:zinc ion binding"/>
    <property type="evidence" value="ECO:0007669"/>
    <property type="project" value="InterPro"/>
</dbReference>
<dbReference type="GO" id="GO:0006351">
    <property type="term" value="P:DNA-templated transcription"/>
    <property type="evidence" value="ECO:0007669"/>
    <property type="project" value="InterPro"/>
</dbReference>
<proteinExistence type="predicted"/>
<dbReference type="PANTHER" id="PTHR47338:SF10">
    <property type="entry name" value="TRANSCRIPTION FACTOR DOMAIN-CONTAINING PROTEIN-RELATED"/>
    <property type="match status" value="1"/>
</dbReference>
<feature type="region of interest" description="Disordered" evidence="6">
    <location>
        <begin position="690"/>
        <end position="789"/>
    </location>
</feature>
<dbReference type="SUPFAM" id="SSF57701">
    <property type="entry name" value="Zn2/Cys6 DNA-binding domain"/>
    <property type="match status" value="1"/>
</dbReference>
<evidence type="ECO:0000256" key="3">
    <source>
        <dbReference type="ARBA" id="ARBA00023015"/>
    </source>
</evidence>
<organism evidence="8 9">
    <name type="scientific">Trichoderma longibrachiatum ATCC 18648</name>
    <dbReference type="NCBI Taxonomy" id="983965"/>
    <lineage>
        <taxon>Eukaryota</taxon>
        <taxon>Fungi</taxon>
        <taxon>Dikarya</taxon>
        <taxon>Ascomycota</taxon>
        <taxon>Pezizomycotina</taxon>
        <taxon>Sordariomycetes</taxon>
        <taxon>Hypocreomycetidae</taxon>
        <taxon>Hypocreales</taxon>
        <taxon>Hypocreaceae</taxon>
        <taxon>Trichoderma</taxon>
    </lineage>
</organism>
<dbReference type="Gene3D" id="4.10.240.10">
    <property type="entry name" value="Zn(2)-C6 fungal-type DNA-binding domain"/>
    <property type="match status" value="1"/>
</dbReference>
<dbReference type="CDD" id="cd12148">
    <property type="entry name" value="fungal_TF_MHR"/>
    <property type="match status" value="1"/>
</dbReference>
<keyword evidence="5" id="KW-0539">Nucleus</keyword>
<comment type="subcellular location">
    <subcellularLocation>
        <location evidence="1">Nucleus</location>
    </subcellularLocation>
</comment>
<dbReference type="InterPro" id="IPR050815">
    <property type="entry name" value="TF_fung"/>
</dbReference>
<protein>
    <recommendedName>
        <fullName evidence="7">Zn(2)-C6 fungal-type domain-containing protein</fullName>
    </recommendedName>
</protein>
<keyword evidence="4" id="KW-0804">Transcription</keyword>
<dbReference type="InterPro" id="IPR007219">
    <property type="entry name" value="XnlR_reg_dom"/>
</dbReference>
<evidence type="ECO:0000256" key="2">
    <source>
        <dbReference type="ARBA" id="ARBA00022723"/>
    </source>
</evidence>
<dbReference type="Pfam" id="PF04082">
    <property type="entry name" value="Fungal_trans"/>
    <property type="match status" value="1"/>
</dbReference>
<keyword evidence="2" id="KW-0479">Metal-binding</keyword>
<dbReference type="GO" id="GO:0003677">
    <property type="term" value="F:DNA binding"/>
    <property type="evidence" value="ECO:0007669"/>
    <property type="project" value="InterPro"/>
</dbReference>
<accession>A0A2T4CBC7</accession>
<dbReference type="GO" id="GO:0005634">
    <property type="term" value="C:nucleus"/>
    <property type="evidence" value="ECO:0007669"/>
    <property type="project" value="UniProtKB-SubCell"/>
</dbReference>
<evidence type="ECO:0000259" key="7">
    <source>
        <dbReference type="PROSITE" id="PS50048"/>
    </source>
</evidence>
<dbReference type="CDD" id="cd00067">
    <property type="entry name" value="GAL4"/>
    <property type="match status" value="1"/>
</dbReference>
<sequence>MSTAEATAQPDAPRPPSKPKQPLSCFACKARKLRCDHERPACTRCAKANSECVYPEGRRKPKLLQSNVKELEARIAQVEGYLKEIGHSGLDTSRDIPVAVQGSEDWLSSNEITVDDDAADFRNLNTLPSGFAIEDQLFGQNAAEDGTTQAESQLLSSLPNLHSEAGSAFDSNQLIDLGMSEALPPSEVIEDLHTSFFSTQYHYMPAIHSGRYYRAFYGNSLSKPPMCLQYAIWAMGALWHPKYDRIADVFYKRARHYAETDELKGDGEHFITIAHAQTWILIAAYEARAMLYTRASMSGARGSRLVQMLALDRIDTPDGISSPSLGPPGDWTELEERRRVFWMAFSNDAQGSIATGWNSIIRTEDIMTRLPASEEAFASGQEETAPFLDEVMKGAPYSGFTGSLVINEMLKSIMSHVHLIKSSDQPEDPIHGAFWQRHRRLDNQLSTLFLFMPESFRLPENIRDPLATYINLNFHACVICLHHVALEKIETHGLDDSLRQECRNLLKNAAEEIASIAKLTSHRSSLYSNPLCAFSLYCATTVYVYLAKQDPSSGINPKDMSNLELIINVMEAISRIHLITSAFLQQACLDIDKNGLSSIIKLPNLYQYRDLFGGPASSIPLMARSPISKHTQMSSPLPGRLPLDKPLGHLRPLNIRMTKSVPLLTGVTAAMSRLDITDCFRPCLGAISRNLEPGSTENIHKRKRQPPTSQLSTNPSGIMDGETAPHGYNAPSVHIFLSNAGEPDGEPEFLSQLNPPSFPHSPHDGTASSGVEPGKSHGVPKEAEMSHDQSDTLLTAWQSIDNELLGFANSTTDMPDMNGNGFGSL</sequence>
<dbReference type="Pfam" id="PF00172">
    <property type="entry name" value="Zn_clus"/>
    <property type="match status" value="1"/>
</dbReference>
<feature type="region of interest" description="Disordered" evidence="6">
    <location>
        <begin position="1"/>
        <end position="22"/>
    </location>
</feature>
<dbReference type="GO" id="GO:0000981">
    <property type="term" value="F:DNA-binding transcription factor activity, RNA polymerase II-specific"/>
    <property type="evidence" value="ECO:0007669"/>
    <property type="project" value="InterPro"/>
</dbReference>
<dbReference type="PROSITE" id="PS50048">
    <property type="entry name" value="ZN2_CY6_FUNGAL_2"/>
    <property type="match status" value="1"/>
</dbReference>
<evidence type="ECO:0000313" key="8">
    <source>
        <dbReference type="EMBL" id="PTB78877.1"/>
    </source>
</evidence>
<dbReference type="AlphaFoldDB" id="A0A2T4CBC7"/>
<dbReference type="EMBL" id="KZ679129">
    <property type="protein sequence ID" value="PTB78877.1"/>
    <property type="molecule type" value="Genomic_DNA"/>
</dbReference>
<reference evidence="8 9" key="1">
    <citation type="submission" date="2016-07" db="EMBL/GenBank/DDBJ databases">
        <title>Multiple horizontal gene transfer events from other fungi enriched the ability of initially mycotrophic Trichoderma (Ascomycota) to feed on dead plant biomass.</title>
        <authorList>
            <consortium name="DOE Joint Genome Institute"/>
            <person name="Aerts A."/>
            <person name="Atanasova L."/>
            <person name="Chenthamara K."/>
            <person name="Zhang J."/>
            <person name="Grujic M."/>
            <person name="Henrissat B."/>
            <person name="Kuo A."/>
            <person name="Salamov A."/>
            <person name="Lipzen A."/>
            <person name="Labutti K."/>
            <person name="Barry K."/>
            <person name="Miao Y."/>
            <person name="Rahimi M.J."/>
            <person name="Shen Q."/>
            <person name="Grigoriev I.V."/>
            <person name="Kubicek C.P."/>
            <person name="Druzhinina I.S."/>
        </authorList>
    </citation>
    <scope>NUCLEOTIDE SEQUENCE [LARGE SCALE GENOMIC DNA]</scope>
    <source>
        <strain evidence="8 9">ATCC 18648</strain>
    </source>
</reference>
<evidence type="ECO:0000256" key="5">
    <source>
        <dbReference type="ARBA" id="ARBA00023242"/>
    </source>
</evidence>
<dbReference type="InterPro" id="IPR001138">
    <property type="entry name" value="Zn2Cys6_DnaBD"/>
</dbReference>
<keyword evidence="3" id="KW-0805">Transcription regulation</keyword>
<evidence type="ECO:0000256" key="1">
    <source>
        <dbReference type="ARBA" id="ARBA00004123"/>
    </source>
</evidence>
<dbReference type="OrthoDB" id="4456959at2759"/>
<evidence type="ECO:0000256" key="4">
    <source>
        <dbReference type="ARBA" id="ARBA00023163"/>
    </source>
</evidence>
<feature type="domain" description="Zn(2)-C6 fungal-type" evidence="7">
    <location>
        <begin position="24"/>
        <end position="54"/>
    </location>
</feature>